<sequence>MEATLRFIRTNPWVGISKFKNCGDYIGPYWTRSGNRYTGLTEEDARRLEKAIGYPEGHLAPYSPFWATYSVKLGNKDLYIHTEKPEDELKYLFLKSHKRVAFGTSNITPSTDYLLSNSQAEAEENNKKFKIKREAYSAFTKMSLEEMRKCLRLYGIKSDSISNELVESKLNELIENDPQRYLLLWVNNKNKETQYLIEEAISKNVIRKNKNMYYYGTDVIGRSMDEAVLMLDDKKNQDIRLAIMQEIESK</sequence>
<reference evidence="1 2" key="1">
    <citation type="submission" date="2020-07" db="EMBL/GenBank/DDBJ databases">
        <title>Taxonomic proposal: Crassvirales, a new order of highly abundant and diverse bacterial viruses.</title>
        <authorList>
            <person name="Shkoporov A.N."/>
            <person name="Stockdale S.R."/>
            <person name="Guerin E."/>
            <person name="Ross R.P."/>
            <person name="Hill C."/>
        </authorList>
    </citation>
    <scope>NUCLEOTIDE SEQUENCE [LARGE SCALE GENOMIC DNA]</scope>
</reference>
<dbReference type="RefSeq" id="YP_010110875.1">
    <property type="nucleotide sequence ID" value="NC_055875.1"/>
</dbReference>
<name>A0A7M1RWA8_9CAUD</name>
<dbReference type="KEGG" id="vg:65129197"/>
<proteinExistence type="predicted"/>
<accession>A0A7M1RWA8</accession>
<dbReference type="GeneID" id="65129197"/>
<organism evidence="1 2">
    <name type="scientific">uncultured phage cr10_1</name>
    <dbReference type="NCBI Taxonomy" id="2772066"/>
    <lineage>
        <taxon>Viruses</taxon>
        <taxon>Duplodnaviria</taxon>
        <taxon>Heunggongvirae</taxon>
        <taxon>Uroviricota</taxon>
        <taxon>Caudoviricetes</taxon>
        <taxon>Crassvirales</taxon>
        <taxon>Suoliviridae</taxon>
        <taxon>Boorivirinae</taxon>
        <taxon>Canhaevirus</taxon>
        <taxon>Canhaevirus hiberniae</taxon>
    </lineage>
</organism>
<dbReference type="EMBL" id="MT774382">
    <property type="protein sequence ID" value="QOR58717.1"/>
    <property type="molecule type" value="Genomic_DNA"/>
</dbReference>
<evidence type="ECO:0000313" key="1">
    <source>
        <dbReference type="EMBL" id="QOR58717.1"/>
    </source>
</evidence>
<evidence type="ECO:0000313" key="2">
    <source>
        <dbReference type="Proteomes" id="UP000593744"/>
    </source>
</evidence>
<keyword evidence="2" id="KW-1185">Reference proteome</keyword>
<protein>
    <submittedName>
        <fullName evidence="1">Protein RecA</fullName>
    </submittedName>
</protein>
<dbReference type="Proteomes" id="UP000593744">
    <property type="component" value="Segment"/>
</dbReference>